<feature type="transmembrane region" description="Helical" evidence="1">
    <location>
        <begin position="61"/>
        <end position="82"/>
    </location>
</feature>
<keyword evidence="1" id="KW-0812">Transmembrane</keyword>
<dbReference type="EMBL" id="BJLB01000001">
    <property type="protein sequence ID" value="GEA37132.1"/>
    <property type="molecule type" value="Genomic_DNA"/>
</dbReference>
<name>A0A829VTH1_9FIRM</name>
<sequence>MCKVWNKIKVDKDAESRLLRYLDKPSRIINGYTYERSAYPSQFVKISPNGERQVIYKAAHIYPIGGLLYFVFFMLIGLHVFWSLGRGHFYKINYSGKKEKERQEQLAAKRQMRRLAEEYRLFEPMSFS</sequence>
<dbReference type="AlphaFoldDB" id="A0A829VTH1"/>
<gene>
    <name evidence="2" type="ORF">Ccl03g_28450</name>
</gene>
<comment type="caution">
    <text evidence="2">The sequence shown here is derived from an EMBL/GenBank/DDBJ whole genome shotgun (WGS) entry which is preliminary data.</text>
</comment>
<evidence type="ECO:0000256" key="1">
    <source>
        <dbReference type="SAM" id="Phobius"/>
    </source>
</evidence>
<keyword evidence="1" id="KW-1133">Transmembrane helix</keyword>
<evidence type="ECO:0000313" key="3">
    <source>
        <dbReference type="Proteomes" id="UP000315200"/>
    </source>
</evidence>
<organism evidence="2 3">
    <name type="scientific">Enterocloster clostridioformis</name>
    <dbReference type="NCBI Taxonomy" id="1531"/>
    <lineage>
        <taxon>Bacteria</taxon>
        <taxon>Bacillati</taxon>
        <taxon>Bacillota</taxon>
        <taxon>Clostridia</taxon>
        <taxon>Lachnospirales</taxon>
        <taxon>Lachnospiraceae</taxon>
        <taxon>Enterocloster</taxon>
    </lineage>
</organism>
<dbReference type="Proteomes" id="UP000315200">
    <property type="component" value="Unassembled WGS sequence"/>
</dbReference>
<accession>A0A829VTH1</accession>
<protein>
    <submittedName>
        <fullName evidence="2">Uncharacterized protein</fullName>
    </submittedName>
</protein>
<keyword evidence="1" id="KW-0472">Membrane</keyword>
<reference evidence="2 3" key="1">
    <citation type="submission" date="2019-06" db="EMBL/GenBank/DDBJ databases">
        <title>Draft genome sequence of [Clostridium] clostridioforme NBRC 113352.</title>
        <authorList>
            <person name="Miura T."/>
            <person name="Furukawa M."/>
            <person name="Shimamura M."/>
            <person name="Ohyama Y."/>
            <person name="Yamazoe A."/>
            <person name="Kawasaki H."/>
        </authorList>
    </citation>
    <scope>NUCLEOTIDE SEQUENCE [LARGE SCALE GENOMIC DNA]</scope>
    <source>
        <strain evidence="2 3">NBRC 113352</strain>
    </source>
</reference>
<proteinExistence type="predicted"/>
<evidence type="ECO:0000313" key="2">
    <source>
        <dbReference type="EMBL" id="GEA37132.1"/>
    </source>
</evidence>